<protein>
    <recommendedName>
        <fullName evidence="3">ABC transporter ATP-binding protein</fullName>
    </recommendedName>
</protein>
<evidence type="ECO:0008006" key="3">
    <source>
        <dbReference type="Google" id="ProtNLM"/>
    </source>
</evidence>
<accession>A0ABP7A0T0</accession>
<dbReference type="EMBL" id="BAABDQ010000066">
    <property type="protein sequence ID" value="GAA3622257.1"/>
    <property type="molecule type" value="Genomic_DNA"/>
</dbReference>
<dbReference type="PANTHER" id="PTHR43394">
    <property type="entry name" value="ATP-DEPENDENT PERMEASE MDL1, MITOCHONDRIAL"/>
    <property type="match status" value="1"/>
</dbReference>
<dbReference type="InterPro" id="IPR039421">
    <property type="entry name" value="Type_1_exporter"/>
</dbReference>
<evidence type="ECO:0000313" key="2">
    <source>
        <dbReference type="Proteomes" id="UP001500630"/>
    </source>
</evidence>
<evidence type="ECO:0000313" key="1">
    <source>
        <dbReference type="EMBL" id="GAA3622257.1"/>
    </source>
</evidence>
<dbReference type="SUPFAM" id="SSF52540">
    <property type="entry name" value="P-loop containing nucleoside triphosphate hydrolases"/>
    <property type="match status" value="1"/>
</dbReference>
<keyword evidence="2" id="KW-1185">Reference proteome</keyword>
<dbReference type="PANTHER" id="PTHR43394:SF1">
    <property type="entry name" value="ATP-BINDING CASSETTE SUB-FAMILY B MEMBER 10, MITOCHONDRIAL"/>
    <property type="match status" value="1"/>
</dbReference>
<name>A0ABP7A0T0_9ACTN</name>
<dbReference type="Gene3D" id="3.40.50.300">
    <property type="entry name" value="P-loop containing nucleotide triphosphate hydrolases"/>
    <property type="match status" value="1"/>
</dbReference>
<reference evidence="2" key="1">
    <citation type="journal article" date="2019" name="Int. J. Syst. Evol. Microbiol.">
        <title>The Global Catalogue of Microorganisms (GCM) 10K type strain sequencing project: providing services to taxonomists for standard genome sequencing and annotation.</title>
        <authorList>
            <consortium name="The Broad Institute Genomics Platform"/>
            <consortium name="The Broad Institute Genome Sequencing Center for Infectious Disease"/>
            <person name="Wu L."/>
            <person name="Ma J."/>
        </authorList>
    </citation>
    <scope>NUCLEOTIDE SEQUENCE [LARGE SCALE GENOMIC DNA]</scope>
    <source>
        <strain evidence="2">JCM 17326</strain>
    </source>
</reference>
<comment type="caution">
    <text evidence="1">The sequence shown here is derived from an EMBL/GenBank/DDBJ whole genome shotgun (WGS) entry which is preliminary data.</text>
</comment>
<gene>
    <name evidence="1" type="ORF">GCM10022419_129910</name>
</gene>
<dbReference type="Proteomes" id="UP001500630">
    <property type="component" value="Unassembled WGS sequence"/>
</dbReference>
<proteinExistence type="predicted"/>
<dbReference type="InterPro" id="IPR027417">
    <property type="entry name" value="P-loop_NTPase"/>
</dbReference>
<organism evidence="1 2">
    <name type="scientific">Nonomuraea rosea</name>
    <dbReference type="NCBI Taxonomy" id="638574"/>
    <lineage>
        <taxon>Bacteria</taxon>
        <taxon>Bacillati</taxon>
        <taxon>Actinomycetota</taxon>
        <taxon>Actinomycetes</taxon>
        <taxon>Streptosporangiales</taxon>
        <taxon>Streptosporangiaceae</taxon>
        <taxon>Nonomuraea</taxon>
    </lineage>
</organism>
<sequence length="52" mass="5629">MLVSHRFSTVHVAGHIVVLSHGRVAEQGSHAQLLAADGDYADLYRTQALACR</sequence>